<keyword evidence="2" id="KW-0812">Transmembrane</keyword>
<organism evidence="3 4">
    <name type="scientific">Branchiostoma lanceolatum</name>
    <name type="common">Common lancelet</name>
    <name type="synonym">Amphioxus lanceolatum</name>
    <dbReference type="NCBI Taxonomy" id="7740"/>
    <lineage>
        <taxon>Eukaryota</taxon>
        <taxon>Metazoa</taxon>
        <taxon>Chordata</taxon>
        <taxon>Cephalochordata</taxon>
        <taxon>Leptocardii</taxon>
        <taxon>Amphioxiformes</taxon>
        <taxon>Branchiostomatidae</taxon>
        <taxon>Branchiostoma</taxon>
    </lineage>
</organism>
<keyword evidence="2" id="KW-0472">Membrane</keyword>
<evidence type="ECO:0000256" key="1">
    <source>
        <dbReference type="SAM" id="MobiDB-lite"/>
    </source>
</evidence>
<reference evidence="3" key="1">
    <citation type="submission" date="2022-01" db="EMBL/GenBank/DDBJ databases">
        <authorList>
            <person name="Braso-Vives M."/>
        </authorList>
    </citation>
    <scope>NUCLEOTIDE SEQUENCE</scope>
</reference>
<protein>
    <submittedName>
        <fullName evidence="3">Hypp284 protein</fullName>
    </submittedName>
</protein>
<feature type="compositionally biased region" description="Polar residues" evidence="1">
    <location>
        <begin position="98"/>
        <end position="107"/>
    </location>
</feature>
<dbReference type="Proteomes" id="UP000838412">
    <property type="component" value="Chromosome 1"/>
</dbReference>
<name>A0A8J9V8B7_BRALA</name>
<feature type="transmembrane region" description="Helical" evidence="2">
    <location>
        <begin position="12"/>
        <end position="32"/>
    </location>
</feature>
<dbReference type="EMBL" id="OV696686">
    <property type="protein sequence ID" value="CAH1230077.1"/>
    <property type="molecule type" value="Genomic_DNA"/>
</dbReference>
<accession>A0A8J9V8B7</accession>
<gene>
    <name evidence="3" type="primary">Hypp284</name>
    <name evidence="3" type="ORF">BLAG_LOCUS980</name>
</gene>
<evidence type="ECO:0000313" key="3">
    <source>
        <dbReference type="EMBL" id="CAH1230077.1"/>
    </source>
</evidence>
<dbReference type="AlphaFoldDB" id="A0A8J9V8B7"/>
<proteinExistence type="predicted"/>
<feature type="region of interest" description="Disordered" evidence="1">
    <location>
        <begin position="98"/>
        <end position="133"/>
    </location>
</feature>
<keyword evidence="4" id="KW-1185">Reference proteome</keyword>
<keyword evidence="2" id="KW-1133">Transmembrane helix</keyword>
<evidence type="ECO:0000313" key="4">
    <source>
        <dbReference type="Proteomes" id="UP000838412"/>
    </source>
</evidence>
<sequence length="424" mass="47034">MFLQLQIFWSDLSVVISLMIFLFIVVIGLLVVRASAKESSLISQRSPAETINTTTFQGDAHGNITISTGSGSTVNVNSCPQGVQGQHRFTGVQECTIQKSSQNPQRNSRQHEKANRSLVPVLPKSVGKPQRLNTKTQVSCRSYIDKLAQLSAEGKVTECHSTIDELLKTEKDPDCQVSLRHAASLNAIYKGDFKKANHILRGTAALIPDTENGAEHRLWWSRLKSVAKLRMGNYNMGIEFAKDGLCLLETVAPGCISAWLLTSHAWFLTKKAAGQHEDEDKQYLVQKAEKDYLQAIENAESEHPKQMLYFQSRLPQFGKICLALLYLGCGESADSSKLEFFKDVSVDNIRKAKNLIAAVDEEGAVCNLSLFLLMVAKTCLHYRLGSFQQAYDLALEAKDFATDNSFGGFVVIADSIAQYLKKYL</sequence>
<evidence type="ECO:0000256" key="2">
    <source>
        <dbReference type="SAM" id="Phobius"/>
    </source>
</evidence>